<gene>
    <name evidence="3" type="ORF">HINF_LOCUS32832</name>
    <name evidence="2" type="ORF">HINF_LOCUS50275</name>
</gene>
<keyword evidence="4" id="KW-1185">Reference proteome</keyword>
<keyword evidence="1" id="KW-0472">Membrane</keyword>
<reference evidence="3 4" key="2">
    <citation type="submission" date="2024-07" db="EMBL/GenBank/DDBJ databases">
        <authorList>
            <person name="Akdeniz Z."/>
        </authorList>
    </citation>
    <scope>NUCLEOTIDE SEQUENCE [LARGE SCALE GENOMIC DNA]</scope>
</reference>
<sequence>MIFSICLTQVHYIVQQDATGIITGQLTSANSKDFIVFHNSKLYIAENGTIMGKGIYNGLLDRDARYEYVSTGIDNVVQLARNSPDGKIVYVTTFGRVYEETTVVKGKLQFQEMAFMPEGVIKIIFINSLTYVLTKKGIYTIGTCVNYLCATYDYQTTQINYTILPIDQFIQNNIKTIEYYEFSDLSQQYLFIYLNNGDVWALGNNTNGYLPAPYPDKGVIRKVGNGIRNIQIGYNVTRVEYSLYYMNGTELTVYSRQSNPTTRVIERNVYDFQYQPPSVYQISNLVSYQTSFLLIKEQSVENLAEISTFLKYNDLFCHYNLNDTLCQKVANEEYRYTDCPSTSTEKYCQILYCASNIYDKMCITDSCNDNNYTCLAIYCGNPTKIQGSLRFTKGGQDPRCYFYYQKSIKETQFENAKDYIFQNTNRNHIISQVSYSESKKCENNKISNGGAAVIAIFVCLVVFAIVLGVLYIAYKQQPQKVKKAIYQSKFQTIAI</sequence>
<evidence type="ECO:0000313" key="4">
    <source>
        <dbReference type="Proteomes" id="UP001642409"/>
    </source>
</evidence>
<accession>A0AA86R5S7</accession>
<dbReference type="AlphaFoldDB" id="A0AA86R5S7"/>
<feature type="transmembrane region" description="Helical" evidence="1">
    <location>
        <begin position="449"/>
        <end position="474"/>
    </location>
</feature>
<dbReference type="EMBL" id="CATOUU010000959">
    <property type="protein sequence ID" value="CAI9962630.1"/>
    <property type="molecule type" value="Genomic_DNA"/>
</dbReference>
<dbReference type="Proteomes" id="UP001642409">
    <property type="component" value="Unassembled WGS sequence"/>
</dbReference>
<organism evidence="2">
    <name type="scientific">Hexamita inflata</name>
    <dbReference type="NCBI Taxonomy" id="28002"/>
    <lineage>
        <taxon>Eukaryota</taxon>
        <taxon>Metamonada</taxon>
        <taxon>Diplomonadida</taxon>
        <taxon>Hexamitidae</taxon>
        <taxon>Hexamitinae</taxon>
        <taxon>Hexamita</taxon>
    </lineage>
</organism>
<evidence type="ECO:0000256" key="1">
    <source>
        <dbReference type="SAM" id="Phobius"/>
    </source>
</evidence>
<dbReference type="EMBL" id="CAXDID020000113">
    <property type="protein sequence ID" value="CAL6029955.1"/>
    <property type="molecule type" value="Genomic_DNA"/>
</dbReference>
<keyword evidence="1" id="KW-1133">Transmembrane helix</keyword>
<name>A0AA86R5S7_9EUKA</name>
<reference evidence="2" key="1">
    <citation type="submission" date="2023-06" db="EMBL/GenBank/DDBJ databases">
        <authorList>
            <person name="Kurt Z."/>
        </authorList>
    </citation>
    <scope>NUCLEOTIDE SEQUENCE</scope>
</reference>
<keyword evidence="1" id="KW-0812">Transmembrane</keyword>
<evidence type="ECO:0000313" key="3">
    <source>
        <dbReference type="EMBL" id="CAL6029955.1"/>
    </source>
</evidence>
<proteinExistence type="predicted"/>
<evidence type="ECO:0000313" key="2">
    <source>
        <dbReference type="EMBL" id="CAI9962630.1"/>
    </source>
</evidence>
<comment type="caution">
    <text evidence="2">The sequence shown here is derived from an EMBL/GenBank/DDBJ whole genome shotgun (WGS) entry which is preliminary data.</text>
</comment>
<protein>
    <submittedName>
        <fullName evidence="3">Hypothetical_protein</fullName>
    </submittedName>
</protein>